<keyword evidence="4" id="KW-1185">Reference proteome</keyword>
<protein>
    <submittedName>
        <fullName evidence="3">Transposase</fullName>
    </submittedName>
</protein>
<feature type="domain" description="Transposase IS4-like" evidence="1">
    <location>
        <begin position="109"/>
        <end position="251"/>
    </location>
</feature>
<reference evidence="4" key="1">
    <citation type="journal article" date="2013" name="Proc. Natl. Acad. Sci. U.S.A.">
        <title>Improving the coverage of the cyanobacterial phylum using diversity-driven genome sequencing.</title>
        <authorList>
            <person name="Shih P.M."/>
            <person name="Wu D."/>
            <person name="Latifi A."/>
            <person name="Axen S.D."/>
            <person name="Fewer D.P."/>
            <person name="Talla E."/>
            <person name="Calteau A."/>
            <person name="Cai F."/>
            <person name="Tandeau de Marsac N."/>
            <person name="Rippka R."/>
            <person name="Herdman M."/>
            <person name="Sivonen K."/>
            <person name="Coursin T."/>
            <person name="Laurent T."/>
            <person name="Goodwin L."/>
            <person name="Nolan M."/>
            <person name="Davenport K.W."/>
            <person name="Han C.S."/>
            <person name="Rubin E.M."/>
            <person name="Eisen J.A."/>
            <person name="Woyke T."/>
            <person name="Gugger M."/>
            <person name="Kerfeld C.A."/>
        </authorList>
    </citation>
    <scope>NUCLEOTIDE SEQUENCE [LARGE SCALE GENOMIC DNA]</scope>
    <source>
        <strain evidence="4">ATCC 27899 / PCC 7122</strain>
    </source>
</reference>
<dbReference type="InterPro" id="IPR025161">
    <property type="entry name" value="IS402-like_dom"/>
</dbReference>
<dbReference type="EMBL" id="CP003661">
    <property type="protein sequence ID" value="AFZ61164.1"/>
    <property type="molecule type" value="Genomic_DNA"/>
</dbReference>
<dbReference type="InterPro" id="IPR002559">
    <property type="entry name" value="Transposase_11"/>
</dbReference>
<evidence type="ECO:0000259" key="1">
    <source>
        <dbReference type="Pfam" id="PF01609"/>
    </source>
</evidence>
<evidence type="ECO:0000313" key="3">
    <source>
        <dbReference type="EMBL" id="AFZ61164.1"/>
    </source>
</evidence>
<keyword evidence="3" id="KW-0614">Plasmid</keyword>
<geneLocation type="plasmid" evidence="3 4">
    <name>pANACY.02</name>
</geneLocation>
<name>K9ZQV6_ANACC</name>
<dbReference type="GO" id="GO:0006313">
    <property type="term" value="P:DNA transposition"/>
    <property type="evidence" value="ECO:0007669"/>
    <property type="project" value="InterPro"/>
</dbReference>
<accession>K9ZQV6</accession>
<organism evidence="3 4">
    <name type="scientific">Anabaena cylindrica (strain ATCC 27899 / PCC 7122)</name>
    <dbReference type="NCBI Taxonomy" id="272123"/>
    <lineage>
        <taxon>Bacteria</taxon>
        <taxon>Bacillati</taxon>
        <taxon>Cyanobacteriota</taxon>
        <taxon>Cyanophyceae</taxon>
        <taxon>Nostocales</taxon>
        <taxon>Nostocaceae</taxon>
        <taxon>Anabaena</taxon>
    </lineage>
</organism>
<dbReference type="Pfam" id="PF01609">
    <property type="entry name" value="DDE_Tnp_1"/>
    <property type="match status" value="1"/>
</dbReference>
<dbReference type="Pfam" id="PF13340">
    <property type="entry name" value="DUF4096"/>
    <property type="match status" value="1"/>
</dbReference>
<proteinExistence type="predicted"/>
<dbReference type="PATRIC" id="fig|272123.3.peg.6376"/>
<dbReference type="NCBIfam" id="NF033580">
    <property type="entry name" value="transpos_IS5_3"/>
    <property type="match status" value="1"/>
</dbReference>
<evidence type="ECO:0000259" key="2">
    <source>
        <dbReference type="Pfam" id="PF13340"/>
    </source>
</evidence>
<dbReference type="Proteomes" id="UP000010474">
    <property type="component" value="Plasmid pANACY.02"/>
</dbReference>
<dbReference type="PANTHER" id="PTHR30007">
    <property type="entry name" value="PHP DOMAIN PROTEIN"/>
    <property type="match status" value="1"/>
</dbReference>
<sequence>MSRLPTIENPQRKPYPSDLSDAEWAILKPLLPTPKGFGHPVEVDFREILNAIFYVQRTGCQWEMLPHDLPPYTTVYGYFQKWQRKGIWQQIHDQVRHQLRQDLGRDEQSTVAIADSQSVKTTEKKGEIYGFDGGKKVKGRKRHIVVDSQGLLIGVLVTEANASERLGAVVVLHEAVDELSKLEVVWVDQGYSGENFAQAVKQVCGEKVRVEVIQRNSKSFERLPKRWIVERTFGWLNRFRRLSKDYELYTELSEAMIYGSLIRLMLKRMAS</sequence>
<dbReference type="AlphaFoldDB" id="K9ZQV6"/>
<dbReference type="HOGENOM" id="CLU_055261_15_0_3"/>
<feature type="domain" description="Insertion element IS402-like" evidence="2">
    <location>
        <begin position="19"/>
        <end position="92"/>
    </location>
</feature>
<gene>
    <name evidence="3" type="ordered locus">Anacy_5873</name>
</gene>
<dbReference type="KEGG" id="acy:Anacy_5873"/>
<dbReference type="GO" id="GO:0004803">
    <property type="term" value="F:transposase activity"/>
    <property type="evidence" value="ECO:0007669"/>
    <property type="project" value="InterPro"/>
</dbReference>
<dbReference type="GO" id="GO:0003677">
    <property type="term" value="F:DNA binding"/>
    <property type="evidence" value="ECO:0007669"/>
    <property type="project" value="InterPro"/>
</dbReference>
<evidence type="ECO:0000313" key="4">
    <source>
        <dbReference type="Proteomes" id="UP000010474"/>
    </source>
</evidence>
<dbReference type="PANTHER" id="PTHR30007:SF0">
    <property type="entry name" value="TRANSPOSASE"/>
    <property type="match status" value="1"/>
</dbReference>